<keyword evidence="2" id="KW-1185">Reference proteome</keyword>
<gene>
    <name evidence="1" type="ORF">CUNI_LOCUS7702</name>
</gene>
<dbReference type="OrthoDB" id="546826at2759"/>
<dbReference type="InterPro" id="IPR027267">
    <property type="entry name" value="AH/BAR_dom_sf"/>
</dbReference>
<accession>A0A8S3YYU3</accession>
<reference evidence="1" key="1">
    <citation type="submission" date="2021-04" db="EMBL/GenBank/DDBJ databases">
        <authorList>
            <consortium name="Molecular Ecology Group"/>
        </authorList>
    </citation>
    <scope>NUCLEOTIDE SEQUENCE</scope>
</reference>
<feature type="non-terminal residue" evidence="1">
    <location>
        <position position="173"/>
    </location>
</feature>
<comment type="caution">
    <text evidence="1">The sequence shown here is derived from an EMBL/GenBank/DDBJ whole genome shotgun (WGS) entry which is preliminary data.</text>
</comment>
<proteinExistence type="predicted"/>
<dbReference type="Gene3D" id="1.20.1270.60">
    <property type="entry name" value="Arfaptin homology (AH) domain/BAR domain"/>
    <property type="match status" value="1"/>
</dbReference>
<sequence length="173" mass="19658">YSKSIERLSVDKAKFLDLKSKGKPGPKVDDAKSKFFRSTVHLHKLHNDYVISINSAQEHQTILWDTTLPALLNCHKEEQEALVYKTQLILEDFLNYTNTASTDFQTARQNMSHAVSLIQSGQEYSSTFIDLYKSSPPEPIVFEFDEKLLEGYSGSLKASVIEVNDLTVELLQE</sequence>
<dbReference type="Proteomes" id="UP000678393">
    <property type="component" value="Unassembled WGS sequence"/>
</dbReference>
<protein>
    <submittedName>
        <fullName evidence="1">Uncharacterized protein</fullName>
    </submittedName>
</protein>
<evidence type="ECO:0000313" key="2">
    <source>
        <dbReference type="Proteomes" id="UP000678393"/>
    </source>
</evidence>
<dbReference type="EMBL" id="CAJHNH020001233">
    <property type="protein sequence ID" value="CAG5122144.1"/>
    <property type="molecule type" value="Genomic_DNA"/>
</dbReference>
<dbReference type="SUPFAM" id="SSF103657">
    <property type="entry name" value="BAR/IMD domain-like"/>
    <property type="match status" value="1"/>
</dbReference>
<feature type="non-terminal residue" evidence="1">
    <location>
        <position position="1"/>
    </location>
</feature>
<organism evidence="1 2">
    <name type="scientific">Candidula unifasciata</name>
    <dbReference type="NCBI Taxonomy" id="100452"/>
    <lineage>
        <taxon>Eukaryota</taxon>
        <taxon>Metazoa</taxon>
        <taxon>Spiralia</taxon>
        <taxon>Lophotrochozoa</taxon>
        <taxon>Mollusca</taxon>
        <taxon>Gastropoda</taxon>
        <taxon>Heterobranchia</taxon>
        <taxon>Euthyneura</taxon>
        <taxon>Panpulmonata</taxon>
        <taxon>Eupulmonata</taxon>
        <taxon>Stylommatophora</taxon>
        <taxon>Helicina</taxon>
        <taxon>Helicoidea</taxon>
        <taxon>Geomitridae</taxon>
        <taxon>Candidula</taxon>
    </lineage>
</organism>
<name>A0A8S3YYU3_9EUPU</name>
<dbReference type="AlphaFoldDB" id="A0A8S3YYU3"/>
<evidence type="ECO:0000313" key="1">
    <source>
        <dbReference type="EMBL" id="CAG5122144.1"/>
    </source>
</evidence>